<sequence length="117" mass="12616">MSYIFDIHGTTVWSPALEVGDAYVRCADALGGAFGAPPGFDLISEDMVEIDVDVFQTFVGRLRLVSAEAPGQIVLQDLIDAILAPSLVMLERAGVSLDLLQDARVADRVARLRGMPR</sequence>
<keyword evidence="2" id="KW-1185">Reference proteome</keyword>
<evidence type="ECO:0000313" key="1">
    <source>
        <dbReference type="EMBL" id="TCC16723.1"/>
    </source>
</evidence>
<name>A0A4R0I231_9ACTN</name>
<gene>
    <name evidence="1" type="ORF">E0H50_40200</name>
</gene>
<protein>
    <submittedName>
        <fullName evidence="1">Uncharacterized protein</fullName>
    </submittedName>
</protein>
<reference evidence="1 2" key="1">
    <citation type="submission" date="2019-02" db="EMBL/GenBank/DDBJ databases">
        <title>Kribbella capetownensis sp. nov. and Kribbella speibonae sp. nov., isolated from soil.</title>
        <authorList>
            <person name="Curtis S.M."/>
            <person name="Norton I."/>
            <person name="Everest G.J."/>
            <person name="Meyers P.R."/>
        </authorList>
    </citation>
    <scope>NUCLEOTIDE SEQUENCE [LARGE SCALE GENOMIC DNA]</scope>
    <source>
        <strain evidence="1 2">DSM 27082</strain>
    </source>
</reference>
<dbReference type="Proteomes" id="UP000292695">
    <property type="component" value="Unassembled WGS sequence"/>
</dbReference>
<dbReference type="OrthoDB" id="3475539at2"/>
<organism evidence="1 2">
    <name type="scientific">Kribbella sindirgiensis</name>
    <dbReference type="NCBI Taxonomy" id="1124744"/>
    <lineage>
        <taxon>Bacteria</taxon>
        <taxon>Bacillati</taxon>
        <taxon>Actinomycetota</taxon>
        <taxon>Actinomycetes</taxon>
        <taxon>Propionibacteriales</taxon>
        <taxon>Kribbellaceae</taxon>
        <taxon>Kribbella</taxon>
    </lineage>
</organism>
<accession>A0A4R0I231</accession>
<dbReference type="Pfam" id="PF19564">
    <property type="entry name" value="DUF6086"/>
    <property type="match status" value="1"/>
</dbReference>
<dbReference type="InterPro" id="IPR045732">
    <property type="entry name" value="DUF6086"/>
</dbReference>
<dbReference type="EMBL" id="SJKA01000028">
    <property type="protein sequence ID" value="TCC16723.1"/>
    <property type="molecule type" value="Genomic_DNA"/>
</dbReference>
<evidence type="ECO:0000313" key="2">
    <source>
        <dbReference type="Proteomes" id="UP000292695"/>
    </source>
</evidence>
<dbReference type="AlphaFoldDB" id="A0A4R0I231"/>
<dbReference type="RefSeq" id="WP_131296421.1">
    <property type="nucleotide sequence ID" value="NZ_SJKA01000028.1"/>
</dbReference>
<proteinExistence type="predicted"/>
<comment type="caution">
    <text evidence="1">The sequence shown here is derived from an EMBL/GenBank/DDBJ whole genome shotgun (WGS) entry which is preliminary data.</text>
</comment>